<dbReference type="Gene3D" id="3.40.50.1010">
    <property type="entry name" value="5'-nuclease"/>
    <property type="match status" value="1"/>
</dbReference>
<evidence type="ECO:0008006" key="4">
    <source>
        <dbReference type="Google" id="ProtNLM"/>
    </source>
</evidence>
<dbReference type="Proteomes" id="UP001634394">
    <property type="component" value="Unassembled WGS sequence"/>
</dbReference>
<reference evidence="2 3" key="1">
    <citation type="submission" date="2024-11" db="EMBL/GenBank/DDBJ databases">
        <title>Chromosome-level genome assembly of the freshwater bivalve Anodonta woodiana.</title>
        <authorList>
            <person name="Chen X."/>
        </authorList>
    </citation>
    <scope>NUCLEOTIDE SEQUENCE [LARGE SCALE GENOMIC DNA]</scope>
    <source>
        <strain evidence="2">MN2024</strain>
        <tissue evidence="2">Gills</tissue>
    </source>
</reference>
<dbReference type="EMBL" id="JBJQND010000011">
    <property type="protein sequence ID" value="KAL3862607.1"/>
    <property type="molecule type" value="Genomic_DNA"/>
</dbReference>
<accession>A0ABD3VNL6</accession>
<dbReference type="PANTHER" id="PTHR15665:SF1">
    <property type="entry name" value="PROTEIN ASTEROID HOMOLOG 1"/>
    <property type="match status" value="1"/>
</dbReference>
<dbReference type="InterPro" id="IPR029060">
    <property type="entry name" value="PIN-like_dom_sf"/>
</dbReference>
<organism evidence="2 3">
    <name type="scientific">Sinanodonta woodiana</name>
    <name type="common">Chinese pond mussel</name>
    <name type="synonym">Anodonta woodiana</name>
    <dbReference type="NCBI Taxonomy" id="1069815"/>
    <lineage>
        <taxon>Eukaryota</taxon>
        <taxon>Metazoa</taxon>
        <taxon>Spiralia</taxon>
        <taxon>Lophotrochozoa</taxon>
        <taxon>Mollusca</taxon>
        <taxon>Bivalvia</taxon>
        <taxon>Autobranchia</taxon>
        <taxon>Heteroconchia</taxon>
        <taxon>Palaeoheterodonta</taxon>
        <taxon>Unionida</taxon>
        <taxon>Unionoidea</taxon>
        <taxon>Unionidae</taxon>
        <taxon>Unioninae</taxon>
        <taxon>Sinanodonta</taxon>
    </lineage>
</organism>
<evidence type="ECO:0000256" key="1">
    <source>
        <dbReference type="ARBA" id="ARBA00007398"/>
    </source>
</evidence>
<dbReference type="SUPFAM" id="SSF88723">
    <property type="entry name" value="PIN domain-like"/>
    <property type="match status" value="1"/>
</dbReference>
<evidence type="ECO:0000313" key="3">
    <source>
        <dbReference type="Proteomes" id="UP001634394"/>
    </source>
</evidence>
<gene>
    <name evidence="2" type="ORF">ACJMK2_008564</name>
</gene>
<sequence length="630" mass="72586">MGIRGLLGCCLYKRDECSETVDLVEIAAKQDGIELLVDFYSFEHLVYKGFLLSIQKLKKNPYVFISGGEYANLDRYITKLVQDLKSLNINLVFFLDGTKGSSVESTRQKLDTWIQRHEDDLQKLQEVLNVCQGRTLIENLSEESCKVRPVLLEIQLYNTLTALGCEIVQCLAGEADIVIAKALQDRKKAYAIISNDSDFCIFKDCRFIPNELFDIHQDLQLGITELPEKPLRLVVGVIATTKVMSMLGLQSHDLLVDMSIVIGNDFTGHYMEILKPQLDIRGRRGVENVAGWIRYYKNIQNHPVLAEAMANDPGFRSAVFHSRSFYRLEAGPDQPPKKGYFSQLIQERIMKGTLPSTIISMHNNFYWHRMILEDTSYGQPSVECALAELRSYIYRIVLPRHENLVNEYGRSPYETLRKAGVLAAEDDKIPPIHRINDQKIFQNLRHFHNIMSHLEVVPNSNAGINPPGPGCNWFERYGRKNGFIVYILRYFLLLTWHRNLHVTENEFMALAALAFGRPDPNIYHGLCLRPTPRCVTIGNWFQDIYRHAYSFLGSVLYIRHEFPLPKEIFSGSAWTAFYMSCKDETFHMGANQVPAELLIRTQQDMNRIIKEKRHMIKHIVEGCFLFDDRF</sequence>
<comment type="caution">
    <text evidence="2">The sequence shown here is derived from an EMBL/GenBank/DDBJ whole genome shotgun (WGS) entry which is preliminary data.</text>
</comment>
<proteinExistence type="inferred from homology"/>
<name>A0ABD3VNL6_SINWO</name>
<protein>
    <recommendedName>
        <fullName evidence="4">Asteroid domain-containing protein</fullName>
    </recommendedName>
</protein>
<dbReference type="EMBL" id="JBJQND010000011">
    <property type="protein sequence ID" value="KAL3862608.1"/>
    <property type="molecule type" value="Genomic_DNA"/>
</dbReference>
<keyword evidence="3" id="KW-1185">Reference proteome</keyword>
<dbReference type="AlphaFoldDB" id="A0ABD3VNL6"/>
<dbReference type="InterPro" id="IPR026832">
    <property type="entry name" value="Asteroid"/>
</dbReference>
<comment type="similarity">
    <text evidence="1">Belongs to the asteroid family.</text>
</comment>
<evidence type="ECO:0000313" key="2">
    <source>
        <dbReference type="EMBL" id="KAL3862608.1"/>
    </source>
</evidence>
<dbReference type="PANTHER" id="PTHR15665">
    <property type="entry name" value="ASTEROID PROTEIN"/>
    <property type="match status" value="1"/>
</dbReference>